<evidence type="ECO:0000256" key="1">
    <source>
        <dbReference type="SAM" id="MobiDB-lite"/>
    </source>
</evidence>
<dbReference type="STRING" id="946122.A0A0C2WB87"/>
<dbReference type="Pfam" id="PF08719">
    <property type="entry name" value="NADAR"/>
    <property type="match status" value="1"/>
</dbReference>
<gene>
    <name evidence="3" type="ORF">M378DRAFT_188223</name>
</gene>
<dbReference type="InterPro" id="IPR037238">
    <property type="entry name" value="YbiA-like_sf"/>
</dbReference>
<evidence type="ECO:0000313" key="3">
    <source>
        <dbReference type="EMBL" id="KIL58507.1"/>
    </source>
</evidence>
<reference evidence="3 4" key="1">
    <citation type="submission" date="2014-04" db="EMBL/GenBank/DDBJ databases">
        <title>Evolutionary Origins and Diversification of the Mycorrhizal Mutualists.</title>
        <authorList>
            <consortium name="DOE Joint Genome Institute"/>
            <consortium name="Mycorrhizal Genomics Consortium"/>
            <person name="Kohler A."/>
            <person name="Kuo A."/>
            <person name="Nagy L.G."/>
            <person name="Floudas D."/>
            <person name="Copeland A."/>
            <person name="Barry K.W."/>
            <person name="Cichocki N."/>
            <person name="Veneault-Fourrey C."/>
            <person name="LaButti K."/>
            <person name="Lindquist E.A."/>
            <person name="Lipzen A."/>
            <person name="Lundell T."/>
            <person name="Morin E."/>
            <person name="Murat C."/>
            <person name="Riley R."/>
            <person name="Ohm R."/>
            <person name="Sun H."/>
            <person name="Tunlid A."/>
            <person name="Henrissat B."/>
            <person name="Grigoriev I.V."/>
            <person name="Hibbett D.S."/>
            <person name="Martin F."/>
        </authorList>
    </citation>
    <scope>NUCLEOTIDE SEQUENCE [LARGE SCALE GENOMIC DNA]</scope>
    <source>
        <strain evidence="3 4">Koide BX008</strain>
    </source>
</reference>
<dbReference type="SUPFAM" id="SSF143990">
    <property type="entry name" value="YbiA-like"/>
    <property type="match status" value="1"/>
</dbReference>
<feature type="region of interest" description="Disordered" evidence="1">
    <location>
        <begin position="81"/>
        <end position="112"/>
    </location>
</feature>
<proteinExistence type="predicted"/>
<evidence type="ECO:0000259" key="2">
    <source>
        <dbReference type="Pfam" id="PF08719"/>
    </source>
</evidence>
<feature type="domain" description="NADAR" evidence="2">
    <location>
        <begin position="161"/>
        <end position="301"/>
    </location>
</feature>
<evidence type="ECO:0000313" key="4">
    <source>
        <dbReference type="Proteomes" id="UP000054549"/>
    </source>
</evidence>
<feature type="region of interest" description="Disordered" evidence="1">
    <location>
        <begin position="126"/>
        <end position="159"/>
    </location>
</feature>
<dbReference type="CDD" id="cd15457">
    <property type="entry name" value="NADAR"/>
    <property type="match status" value="1"/>
</dbReference>
<dbReference type="EMBL" id="KN818336">
    <property type="protein sequence ID" value="KIL58507.1"/>
    <property type="molecule type" value="Genomic_DNA"/>
</dbReference>
<sequence>MLPLIRTQDSTGSNKAVGEPLDFKQITFTVTTVSPQSPIKYHIEEDEHAVHVFLNRPLSRLDLDTIREILRKAEKPCHRRTKFPVSAPPSPNLVNPTSSSNHHLPSSQTTNNMKFRKSLFIPSGLTSQDGGYSPIQPSPNHRGNDGHKGGGAGGKPRQIHFYDRNKPHYGFTNFSDHSVKYKGQVYPTSEHLFQSLKFVDRQPYVAELIRLSARPRDAFDLAHQHRHLVRDDWFQVNIRFMDDVLWHKFTQHDDLKRELLATGDAELIEASDNDSFWGWGADHKGRNELGKALMRLRMKLR</sequence>
<dbReference type="Gene3D" id="1.10.357.40">
    <property type="entry name" value="YbiA-like"/>
    <property type="match status" value="1"/>
</dbReference>
<dbReference type="InParanoid" id="A0A0C2WB87"/>
<dbReference type="OrthoDB" id="206452at2759"/>
<dbReference type="Proteomes" id="UP000054549">
    <property type="component" value="Unassembled WGS sequence"/>
</dbReference>
<dbReference type="HOGENOM" id="CLU_079932_0_0_1"/>
<protein>
    <recommendedName>
        <fullName evidence="2">NADAR domain-containing protein</fullName>
    </recommendedName>
</protein>
<keyword evidence="4" id="KW-1185">Reference proteome</keyword>
<organism evidence="3 4">
    <name type="scientific">Amanita muscaria (strain Koide BX008)</name>
    <dbReference type="NCBI Taxonomy" id="946122"/>
    <lineage>
        <taxon>Eukaryota</taxon>
        <taxon>Fungi</taxon>
        <taxon>Dikarya</taxon>
        <taxon>Basidiomycota</taxon>
        <taxon>Agaricomycotina</taxon>
        <taxon>Agaricomycetes</taxon>
        <taxon>Agaricomycetidae</taxon>
        <taxon>Agaricales</taxon>
        <taxon>Pluteineae</taxon>
        <taxon>Amanitaceae</taxon>
        <taxon>Amanita</taxon>
    </lineage>
</organism>
<dbReference type="NCBIfam" id="TIGR02464">
    <property type="entry name" value="ribofla_fusion"/>
    <property type="match status" value="1"/>
</dbReference>
<dbReference type="AlphaFoldDB" id="A0A0C2WB87"/>
<dbReference type="InterPro" id="IPR012816">
    <property type="entry name" value="NADAR"/>
</dbReference>
<name>A0A0C2WB87_AMAMK</name>
<accession>A0A0C2WB87</accession>
<feature type="compositionally biased region" description="Polar residues" evidence="1">
    <location>
        <begin position="92"/>
        <end position="112"/>
    </location>
</feature>